<organism evidence="1 2">
    <name type="scientific">Acidaminobacter hydrogenoformans DSM 2784</name>
    <dbReference type="NCBI Taxonomy" id="1120920"/>
    <lineage>
        <taxon>Bacteria</taxon>
        <taxon>Bacillati</taxon>
        <taxon>Bacillota</taxon>
        <taxon>Clostridia</taxon>
        <taxon>Peptostreptococcales</taxon>
        <taxon>Acidaminobacteraceae</taxon>
        <taxon>Acidaminobacter</taxon>
    </lineage>
</organism>
<proteinExistence type="predicted"/>
<accession>A0A1G5S3Q8</accession>
<dbReference type="EMBL" id="FMWL01000012">
    <property type="protein sequence ID" value="SCZ80401.1"/>
    <property type="molecule type" value="Genomic_DNA"/>
</dbReference>
<keyword evidence="2" id="KW-1185">Reference proteome</keyword>
<dbReference type="STRING" id="1120920.SAMN03080599_02252"/>
<dbReference type="AlphaFoldDB" id="A0A1G5S3Q8"/>
<protein>
    <submittedName>
        <fullName evidence="1">Uncharacterized protein</fullName>
    </submittedName>
</protein>
<reference evidence="1 2" key="1">
    <citation type="submission" date="2016-10" db="EMBL/GenBank/DDBJ databases">
        <authorList>
            <person name="de Groot N.N."/>
        </authorList>
    </citation>
    <scope>NUCLEOTIDE SEQUENCE [LARGE SCALE GENOMIC DNA]</scope>
    <source>
        <strain evidence="1 2">DSM 2784</strain>
    </source>
</reference>
<evidence type="ECO:0000313" key="1">
    <source>
        <dbReference type="EMBL" id="SCZ80401.1"/>
    </source>
</evidence>
<sequence>MTIQTRAASSVVSATFYTGGANTYTSNDAYATWTSTSRNQTAQLILGIAAFDIPAGATINSVTVYVERKWSSGASSLIDYAYAQASNSGTLRGTQYNDTTFPTTDTAFSTDGGTWTVSELSAGTMQVRFDSDRKNTTSQTIHYLDDVYVEVDYTTATINYKTATTTSFLSATARRQTQNVLTASTSLAASVRRVVNRSITTVTDIIGMSIKASSRGISGIVKATGNYLTRFNGYVIERKDGDGEWFILTRVSAGTSGYTDCYNLVGGITYYYRIKRVSLILSDSDWSNIESYFYEETAATLKSLSAGITITMAAHRQTGRTLMQMVDITQIVQRTTKAIKIGSVGLTATLFHSIVRYLVTASRTGGQILRENMKRLISLAIVTSMIHRIETVLKMIETIIVIAPGLTRQTLRSFITSGAINGIMTRSFTTFKMIATSLDTTGQILRRTMKGFLGSMIVTSTINRLKAVLKAITATISSVEILIRQTTQSLASSITISSATAQSLTTIKMIVVNIPATVQNLRHIAKRLTGSVTIFSITSRMKAALKSMTTQINSTISVRRRIIRSLKPVIDTVSATGRHTSRLFRVTISAFSEIIRQNNKRITGSATVTLTIVRMKVALKTLIASIMTTVIIRTEIIRTLTSAVNAVNMARLLTARTFAAAISTLDKILSQSIKRLTSSMNVTSTMTRIKVSVKDLIVSITTLGLSKRMMMRTIVLALSTVSTIQKEIARSFTSALIILSMVLRQIEKLLEVSVHILVSVAHSSVIMRTYIATTRTASAARRVTIKTALAGANIAGSICRQTFKLISDVASTTAQITRVIAREIRSDLDAIESTFRITARDVRAAVSASTIGSDIHRIVVMVYYKTLTAATNAAVAIKRHISRILMALISAASSRESAKCHAETVIRTATLSTTNRALILSIRDQEGDPLAMAYTGDTIRLYGRFYNWTDILADVTSPEVVIYDGKRNQIIAGIPTKESTGVYYYEYLIPSSYSDPLIFEMSGILEGSTILARSTIERRWV</sequence>
<evidence type="ECO:0000313" key="2">
    <source>
        <dbReference type="Proteomes" id="UP000199208"/>
    </source>
</evidence>
<dbReference type="Proteomes" id="UP000199208">
    <property type="component" value="Unassembled WGS sequence"/>
</dbReference>
<name>A0A1G5S3Q8_9FIRM</name>
<gene>
    <name evidence="1" type="ORF">SAMN03080599_02252</name>
</gene>